<gene>
    <name evidence="2" type="ORF">VVD49_10625</name>
</gene>
<organism evidence="2 3">
    <name type="scientific">Uliginosibacterium silvisoli</name>
    <dbReference type="NCBI Taxonomy" id="3114758"/>
    <lineage>
        <taxon>Bacteria</taxon>
        <taxon>Pseudomonadati</taxon>
        <taxon>Pseudomonadota</taxon>
        <taxon>Betaproteobacteria</taxon>
        <taxon>Rhodocyclales</taxon>
        <taxon>Zoogloeaceae</taxon>
        <taxon>Uliginosibacterium</taxon>
    </lineage>
</organism>
<name>A0ABU6K3Y5_9RHOO</name>
<evidence type="ECO:0000256" key="1">
    <source>
        <dbReference type="SAM" id="Phobius"/>
    </source>
</evidence>
<evidence type="ECO:0000313" key="3">
    <source>
        <dbReference type="Proteomes" id="UP001331561"/>
    </source>
</evidence>
<dbReference type="Proteomes" id="UP001331561">
    <property type="component" value="Unassembled WGS sequence"/>
</dbReference>
<sequence>MDNQTLGVICVIAGIALPLLAWTFFRKEEYKFFTFAPFNEAHNYMRPPGGAIWWAGIAVLCVGIFNCWAAP</sequence>
<keyword evidence="1" id="KW-0812">Transmembrane</keyword>
<feature type="transmembrane region" description="Helical" evidence="1">
    <location>
        <begin position="51"/>
        <end position="70"/>
    </location>
</feature>
<evidence type="ECO:0000313" key="2">
    <source>
        <dbReference type="EMBL" id="MEC5386182.1"/>
    </source>
</evidence>
<accession>A0ABU6K3Y5</accession>
<proteinExistence type="predicted"/>
<feature type="transmembrane region" description="Helical" evidence="1">
    <location>
        <begin position="6"/>
        <end position="25"/>
    </location>
</feature>
<keyword evidence="1" id="KW-1133">Transmembrane helix</keyword>
<keyword evidence="3" id="KW-1185">Reference proteome</keyword>
<reference evidence="2 3" key="1">
    <citation type="submission" date="2024-01" db="EMBL/GenBank/DDBJ databases">
        <title>Uliginosibacterium soil sp. nov.</title>
        <authorList>
            <person name="Lv Y."/>
        </authorList>
    </citation>
    <scope>NUCLEOTIDE SEQUENCE [LARGE SCALE GENOMIC DNA]</scope>
    <source>
        <strain evidence="2 3">H3</strain>
    </source>
</reference>
<dbReference type="RefSeq" id="WP_327599156.1">
    <property type="nucleotide sequence ID" value="NZ_JAYXHS010000002.1"/>
</dbReference>
<keyword evidence="1" id="KW-0472">Membrane</keyword>
<dbReference type="EMBL" id="JAYXHS010000002">
    <property type="protein sequence ID" value="MEC5386182.1"/>
    <property type="molecule type" value="Genomic_DNA"/>
</dbReference>
<protein>
    <submittedName>
        <fullName evidence="2">Uncharacterized protein</fullName>
    </submittedName>
</protein>
<comment type="caution">
    <text evidence="2">The sequence shown here is derived from an EMBL/GenBank/DDBJ whole genome shotgun (WGS) entry which is preliminary data.</text>
</comment>